<sequence length="614" mass="68667">MPTFLSLPLEALDLIFEYVAIAYRPSLCGLRLVNKQCCFIATRHQLGRISIKIAQGTERIEEDANYWMNRLQTFSAFGAVRHLSIVSSTGNDTGVDAVDQDELTYLAAPHIFIHQPYDIPNNPWRPIACLLKRLSGLQHVLWGCEAQFPASLLEVLHHVLPHCRLHIRGFNLPSLHYNADHPQDIDKHDLALATSPSLASIVVPVSQYDDSGCVEYNEEAVMQVATGLAPNLVEVHIVDQAPGASLDYFRAVDQGRPRWPGFFPNTPSRQKLDTESRVSLHVLSLSPCSMSRFAAWETRLDFSILRTLQLWDVDVEALEALSRHSFPSLLTLAILLEYPYDPISETYRPDLAVLLDEAAASFISCLPPLQCIHLSRLPVSERAFQAVLSYHGDSLRTLSLIASPNGDSSPGQDTAIRRIHQIQAHCPNLRELRLPIVRTHGDASEVAVYDALGGLGRLTDILLQIHLAEAKRPEGERDDMGEHLPWAPSREILISAAVDDTLVREVFGRLFRAGAQSLQRLKARYCESSTPAKFRDIASVMTQQWDCTNLSGFSPRVDSAGLNLGVQKVGGRAKYLQMNRSIKLGACESVFRELWPVKSERWENDWHSFPLDSE</sequence>
<dbReference type="Gene3D" id="3.80.10.10">
    <property type="entry name" value="Ribonuclease Inhibitor"/>
    <property type="match status" value="1"/>
</dbReference>
<evidence type="ECO:0008006" key="3">
    <source>
        <dbReference type="Google" id="ProtNLM"/>
    </source>
</evidence>
<keyword evidence="2" id="KW-1185">Reference proteome</keyword>
<dbReference type="InterPro" id="IPR032675">
    <property type="entry name" value="LRR_dom_sf"/>
</dbReference>
<name>A0ABR4I168_9EURO</name>
<dbReference type="EMBL" id="JBFXLT010000004">
    <property type="protein sequence ID" value="KAL2821499.1"/>
    <property type="molecule type" value="Genomic_DNA"/>
</dbReference>
<evidence type="ECO:0000313" key="2">
    <source>
        <dbReference type="Proteomes" id="UP001610334"/>
    </source>
</evidence>
<dbReference type="Proteomes" id="UP001610334">
    <property type="component" value="Unassembled WGS sequence"/>
</dbReference>
<evidence type="ECO:0000313" key="1">
    <source>
        <dbReference type="EMBL" id="KAL2821499.1"/>
    </source>
</evidence>
<reference evidence="1 2" key="1">
    <citation type="submission" date="2024-07" db="EMBL/GenBank/DDBJ databases">
        <title>Section-level genome sequencing and comparative genomics of Aspergillus sections Usti and Cavernicolus.</title>
        <authorList>
            <consortium name="Lawrence Berkeley National Laboratory"/>
            <person name="Nybo J.L."/>
            <person name="Vesth T.C."/>
            <person name="Theobald S."/>
            <person name="Frisvad J.C."/>
            <person name="Larsen T.O."/>
            <person name="Kjaerboelling I."/>
            <person name="Rothschild-Mancinelli K."/>
            <person name="Lyhne E.K."/>
            <person name="Kogle M.E."/>
            <person name="Barry K."/>
            <person name="Clum A."/>
            <person name="Na H."/>
            <person name="Ledsgaard L."/>
            <person name="Lin J."/>
            <person name="Lipzen A."/>
            <person name="Kuo A."/>
            <person name="Riley R."/>
            <person name="Mondo S."/>
            <person name="Labutti K."/>
            <person name="Haridas S."/>
            <person name="Pangalinan J."/>
            <person name="Salamov A.A."/>
            <person name="Simmons B.A."/>
            <person name="Magnuson J.K."/>
            <person name="Chen J."/>
            <person name="Drula E."/>
            <person name="Henrissat B."/>
            <person name="Wiebenga A."/>
            <person name="Lubbers R.J."/>
            <person name="Gomes A.C."/>
            <person name="Makela M.R."/>
            <person name="Stajich J."/>
            <person name="Grigoriev I.V."/>
            <person name="Mortensen U.H."/>
            <person name="De Vries R.P."/>
            <person name="Baker S.E."/>
            <person name="Andersen M.R."/>
        </authorList>
    </citation>
    <scope>NUCLEOTIDE SEQUENCE [LARGE SCALE GENOMIC DNA]</scope>
    <source>
        <strain evidence="1 2">CBS 588.65</strain>
    </source>
</reference>
<gene>
    <name evidence="1" type="ORF">BJX63DRAFT_378345</name>
</gene>
<comment type="caution">
    <text evidence="1">The sequence shown here is derived from an EMBL/GenBank/DDBJ whole genome shotgun (WGS) entry which is preliminary data.</text>
</comment>
<accession>A0ABR4I168</accession>
<proteinExistence type="predicted"/>
<protein>
    <recommendedName>
        <fullName evidence="3">F-box domain-containing protein</fullName>
    </recommendedName>
</protein>
<organism evidence="1 2">
    <name type="scientific">Aspergillus granulosus</name>
    <dbReference type="NCBI Taxonomy" id="176169"/>
    <lineage>
        <taxon>Eukaryota</taxon>
        <taxon>Fungi</taxon>
        <taxon>Dikarya</taxon>
        <taxon>Ascomycota</taxon>
        <taxon>Pezizomycotina</taxon>
        <taxon>Eurotiomycetes</taxon>
        <taxon>Eurotiomycetidae</taxon>
        <taxon>Eurotiales</taxon>
        <taxon>Aspergillaceae</taxon>
        <taxon>Aspergillus</taxon>
        <taxon>Aspergillus subgen. Nidulantes</taxon>
    </lineage>
</organism>
<dbReference type="SUPFAM" id="SSF52047">
    <property type="entry name" value="RNI-like"/>
    <property type="match status" value="1"/>
</dbReference>